<dbReference type="AlphaFoldDB" id="A0A2N5W7G7"/>
<keyword evidence="3" id="KW-1185">Reference proteome</keyword>
<protein>
    <submittedName>
        <fullName evidence="2">Uncharacterized protein</fullName>
    </submittedName>
</protein>
<gene>
    <name evidence="2" type="ORF">PCANC_00883</name>
    <name evidence="1" type="ORF">PCASD_03591</name>
</gene>
<name>A0A2N5W7G7_9BASI</name>
<proteinExistence type="predicted"/>
<dbReference type="EMBL" id="PGCI01000026">
    <property type="protein sequence ID" value="PLW48055.1"/>
    <property type="molecule type" value="Genomic_DNA"/>
</dbReference>
<reference evidence="3 4" key="1">
    <citation type="submission" date="2017-11" db="EMBL/GenBank/DDBJ databases">
        <title>De novo assembly and phasing of dikaryotic genomes from two isolates of Puccinia coronata f. sp. avenae, the causal agent of oat crown rust.</title>
        <authorList>
            <person name="Miller M.E."/>
            <person name="Zhang Y."/>
            <person name="Omidvar V."/>
            <person name="Sperschneider J."/>
            <person name="Schwessinger B."/>
            <person name="Raley C."/>
            <person name="Palmer J.M."/>
            <person name="Garnica D."/>
            <person name="Upadhyaya N."/>
            <person name="Rathjen J."/>
            <person name="Taylor J.M."/>
            <person name="Park R.F."/>
            <person name="Dodds P.N."/>
            <person name="Hirsch C.D."/>
            <person name="Kianian S.F."/>
            <person name="Figueroa M."/>
        </authorList>
    </citation>
    <scope>NUCLEOTIDE SEQUENCE [LARGE SCALE GENOMIC DNA]</scope>
    <source>
        <strain evidence="2">12NC29</strain>
        <strain evidence="1">12SD80</strain>
    </source>
</reference>
<sequence length="124" mass="13355">MASDRSDDDSDAFLLERSRKRGLGLHIPSILAFYSDLQSPLSDNNLSIGGVPGGPRVAKRRSPKTGGACLRQAEGLVLSSSQPSKTNSAPIFSQGFPTLANQHMIIDDRMTNQVVIADAECREK</sequence>
<dbReference type="Proteomes" id="UP000235388">
    <property type="component" value="Unassembled WGS sequence"/>
</dbReference>
<evidence type="ECO:0000313" key="1">
    <source>
        <dbReference type="EMBL" id="PLW48055.1"/>
    </source>
</evidence>
<dbReference type="EMBL" id="PGCJ01000004">
    <property type="protein sequence ID" value="PLW58177.1"/>
    <property type="molecule type" value="Genomic_DNA"/>
</dbReference>
<accession>A0A2N5W7G7</accession>
<evidence type="ECO:0000313" key="2">
    <source>
        <dbReference type="EMBL" id="PLW58177.1"/>
    </source>
</evidence>
<evidence type="ECO:0000313" key="3">
    <source>
        <dbReference type="Proteomes" id="UP000235388"/>
    </source>
</evidence>
<organism evidence="2 3">
    <name type="scientific">Puccinia coronata f. sp. avenae</name>
    <dbReference type="NCBI Taxonomy" id="200324"/>
    <lineage>
        <taxon>Eukaryota</taxon>
        <taxon>Fungi</taxon>
        <taxon>Dikarya</taxon>
        <taxon>Basidiomycota</taxon>
        <taxon>Pucciniomycotina</taxon>
        <taxon>Pucciniomycetes</taxon>
        <taxon>Pucciniales</taxon>
        <taxon>Pucciniaceae</taxon>
        <taxon>Puccinia</taxon>
    </lineage>
</organism>
<dbReference type="Proteomes" id="UP000235392">
    <property type="component" value="Unassembled WGS sequence"/>
</dbReference>
<comment type="caution">
    <text evidence="2">The sequence shown here is derived from an EMBL/GenBank/DDBJ whole genome shotgun (WGS) entry which is preliminary data.</text>
</comment>
<evidence type="ECO:0000313" key="4">
    <source>
        <dbReference type="Proteomes" id="UP000235392"/>
    </source>
</evidence>